<reference evidence="2 3" key="2">
    <citation type="submission" date="2020-04" db="EMBL/GenBank/DDBJ databases">
        <title>Genome sequencing and assembly of multiple isolates from the Colletotrichum gloeosporioides species complex.</title>
        <authorList>
            <person name="Gan P."/>
            <person name="Shirasu K."/>
        </authorList>
    </citation>
    <scope>NUCLEOTIDE SEQUENCE [LARGE SCALE GENOMIC DNA]</scope>
    <source>
        <strain evidence="2 3">Nara gc5</strain>
    </source>
</reference>
<keyword evidence="1" id="KW-0812">Transmembrane</keyword>
<evidence type="ECO:0000313" key="2">
    <source>
        <dbReference type="EMBL" id="KAF4490679.1"/>
    </source>
</evidence>
<accession>A0A7J6JJ76</accession>
<dbReference type="InParanoid" id="A0A7J6JJ76"/>
<evidence type="ECO:0000256" key="1">
    <source>
        <dbReference type="SAM" id="Phobius"/>
    </source>
</evidence>
<protein>
    <submittedName>
        <fullName evidence="2">Uncharacterized protein</fullName>
    </submittedName>
</protein>
<dbReference type="AlphaFoldDB" id="A0A7J6JJ76"/>
<gene>
    <name evidence="2" type="ORF">CGGC5_v002396</name>
</gene>
<keyword evidence="1" id="KW-0472">Membrane</keyword>
<sequence length="173" mass="19530">MHRKDVTGLAARMSEEPRNSRALLYLKLISRQTITKSVAWATTIILSFYALGFERSNVNEEYLTAGQFWSGYLARASMMKKVIYFNTDLSPEAFLLVMIVYGAGASIMYHLHELHDRFQDSFLVAGIAIALISGTITGQTAEYHRSSTCSYFKVHEKQKIGNTDMILAYVKPT</sequence>
<comment type="caution">
    <text evidence="2">The sequence shown here is derived from an EMBL/GenBank/DDBJ whole genome shotgun (WGS) entry which is preliminary data.</text>
</comment>
<dbReference type="Proteomes" id="UP000011096">
    <property type="component" value="Unassembled WGS sequence"/>
</dbReference>
<proteinExistence type="predicted"/>
<evidence type="ECO:0000313" key="3">
    <source>
        <dbReference type="Proteomes" id="UP000011096"/>
    </source>
</evidence>
<organism evidence="2 3">
    <name type="scientific">Colletotrichum fructicola (strain Nara gc5)</name>
    <name type="common">Anthracnose fungus</name>
    <name type="synonym">Colletotrichum gloeosporioides (strain Nara gc5)</name>
    <dbReference type="NCBI Taxonomy" id="1213859"/>
    <lineage>
        <taxon>Eukaryota</taxon>
        <taxon>Fungi</taxon>
        <taxon>Dikarya</taxon>
        <taxon>Ascomycota</taxon>
        <taxon>Pezizomycotina</taxon>
        <taxon>Sordariomycetes</taxon>
        <taxon>Hypocreomycetidae</taxon>
        <taxon>Glomerellales</taxon>
        <taxon>Glomerellaceae</taxon>
        <taxon>Colletotrichum</taxon>
        <taxon>Colletotrichum gloeosporioides species complex</taxon>
    </lineage>
</organism>
<keyword evidence="1" id="KW-1133">Transmembrane helix</keyword>
<dbReference type="RefSeq" id="XP_066009623.1">
    <property type="nucleotide sequence ID" value="XM_066150954.1"/>
</dbReference>
<keyword evidence="3" id="KW-1185">Reference proteome</keyword>
<feature type="transmembrane region" description="Helical" evidence="1">
    <location>
        <begin position="123"/>
        <end position="141"/>
    </location>
</feature>
<feature type="transmembrane region" description="Helical" evidence="1">
    <location>
        <begin position="93"/>
        <end position="111"/>
    </location>
</feature>
<dbReference type="EMBL" id="ANPB02000001">
    <property type="protein sequence ID" value="KAF4490679.1"/>
    <property type="molecule type" value="Genomic_DNA"/>
</dbReference>
<name>A0A7J6JJ76_COLFN</name>
<reference evidence="2 3" key="1">
    <citation type="submission" date="2012-08" db="EMBL/GenBank/DDBJ databases">
        <authorList>
            <person name="Gan P.H.P."/>
            <person name="Ikeda K."/>
            <person name="Irieda H."/>
            <person name="Narusaka M."/>
            <person name="O'Connell R.J."/>
            <person name="Narusaka Y."/>
            <person name="Takano Y."/>
            <person name="Kubo Y."/>
            <person name="Shirasu K."/>
        </authorList>
    </citation>
    <scope>NUCLEOTIDE SEQUENCE [LARGE SCALE GENOMIC DNA]</scope>
    <source>
        <strain evidence="2 3">Nara gc5</strain>
    </source>
</reference>
<dbReference type="GeneID" id="43619414"/>